<dbReference type="RefSeq" id="WP_308976834.1">
    <property type="nucleotide sequence ID" value="NZ_JAVIDL010000052.1"/>
</dbReference>
<name>A0AAW8JBF1_9GAMM</name>
<evidence type="ECO:0000313" key="3">
    <source>
        <dbReference type="Proteomes" id="UP001243844"/>
    </source>
</evidence>
<comment type="caution">
    <text evidence="2">The sequence shown here is derived from an EMBL/GenBank/DDBJ whole genome shotgun (WGS) entry which is preliminary data.</text>
</comment>
<dbReference type="AlphaFoldDB" id="A0AAW8JBF1"/>
<feature type="signal peptide" evidence="1">
    <location>
        <begin position="1"/>
        <end position="23"/>
    </location>
</feature>
<keyword evidence="1" id="KW-0732">Signal</keyword>
<reference evidence="2" key="1">
    <citation type="submission" date="2023-08" db="EMBL/GenBank/DDBJ databases">
        <title>Emergence of clinically-relevant ST2 carbapenem-resistant Acinetobacter baumannii strains in hospital sewages in Zhejiang, East of China.</title>
        <authorList>
            <person name="Kaichao C."/>
            <person name="Zhang R."/>
        </authorList>
    </citation>
    <scope>NUCLEOTIDE SEQUENCE</scope>
    <source>
        <strain evidence="2">M-RB-37</strain>
    </source>
</reference>
<organism evidence="2 3">
    <name type="scientific">Acinetobacter rudis</name>
    <dbReference type="NCBI Taxonomy" id="632955"/>
    <lineage>
        <taxon>Bacteria</taxon>
        <taxon>Pseudomonadati</taxon>
        <taxon>Pseudomonadota</taxon>
        <taxon>Gammaproteobacteria</taxon>
        <taxon>Moraxellales</taxon>
        <taxon>Moraxellaceae</taxon>
        <taxon>Acinetobacter</taxon>
    </lineage>
</organism>
<accession>A0AAW8JBF1</accession>
<evidence type="ECO:0000256" key="1">
    <source>
        <dbReference type="SAM" id="SignalP"/>
    </source>
</evidence>
<dbReference type="EMBL" id="JAVIDL010000052">
    <property type="protein sequence ID" value="MDQ8937159.1"/>
    <property type="molecule type" value="Genomic_DNA"/>
</dbReference>
<dbReference type="Pfam" id="PF06940">
    <property type="entry name" value="DUF1287"/>
    <property type="match status" value="1"/>
</dbReference>
<dbReference type="InterPro" id="IPR009706">
    <property type="entry name" value="DUF1287"/>
</dbReference>
<gene>
    <name evidence="2" type="ORF">RFH47_15675</name>
</gene>
<dbReference type="Proteomes" id="UP001243844">
    <property type="component" value="Unassembled WGS sequence"/>
</dbReference>
<sequence>MHHKFLTYFLSSILLCSSLSTWAFQSQQLVSDARGQIGKTLYYDPSYTKLNYPLGDVDMSKGVCTDVVIRALRLQGIDLQQRIHDDMQKNFSAYPKKWGLKSTDKNIDHRRVPNIMTFFKRQGYQVQDQHYKAGDIVTWDLGQGLTHIGIVSNKTTLIGQTPLVIHNIGRGTQENDILYQYKIIGHYRLPVGLH</sequence>
<dbReference type="PIRSF" id="PIRSF011444">
    <property type="entry name" value="DUF1287"/>
    <property type="match status" value="1"/>
</dbReference>
<feature type="chain" id="PRO_5043577931" evidence="1">
    <location>
        <begin position="24"/>
        <end position="194"/>
    </location>
</feature>
<protein>
    <submittedName>
        <fullName evidence="2">DUF1287 domain-containing protein</fullName>
    </submittedName>
</protein>
<proteinExistence type="predicted"/>
<evidence type="ECO:0000313" key="2">
    <source>
        <dbReference type="EMBL" id="MDQ8937159.1"/>
    </source>
</evidence>